<proteinExistence type="predicted"/>
<dbReference type="GeneID" id="85015252"/>
<dbReference type="RefSeq" id="WP_183684304.1">
    <property type="nucleotide sequence ID" value="NZ_JACHHH010000008.1"/>
</dbReference>
<sequence length="163" mass="18760">MGNTRKNKEDVDVHFRMSKENLAMLDACAEAEGISRAQFVRDNILKLIHGTISQYAFAELDGRIRQTVKELLDANFQSEIDLKKKILSELERANLMSLKNYILQNPGLDPTEYKAYFYQSKGESQKISKGQLQVESLIERTRMENDLKALDDWKKAITEGEDE</sequence>
<dbReference type="Pfam" id="PF08681">
    <property type="entry name" value="TacA1"/>
    <property type="match status" value="1"/>
</dbReference>
<organism evidence="2 3">
    <name type="scientific">Oribacterium sinus</name>
    <dbReference type="NCBI Taxonomy" id="237576"/>
    <lineage>
        <taxon>Bacteria</taxon>
        <taxon>Bacillati</taxon>
        <taxon>Bacillota</taxon>
        <taxon>Clostridia</taxon>
        <taxon>Lachnospirales</taxon>
        <taxon>Lachnospiraceae</taxon>
        <taxon>Oribacterium</taxon>
    </lineage>
</organism>
<name>A0A7W9SGG0_9FIRM</name>
<comment type="caution">
    <text evidence="2">The sequence shown here is derived from an EMBL/GenBank/DDBJ whole genome shotgun (WGS) entry which is preliminary data.</text>
</comment>
<gene>
    <name evidence="2" type="ORF">HNQ46_001718</name>
</gene>
<reference evidence="2 3" key="1">
    <citation type="submission" date="2020-08" db="EMBL/GenBank/DDBJ databases">
        <title>Genomic Encyclopedia of Type Strains, Phase IV (KMG-IV): sequencing the most valuable type-strain genomes for metagenomic binning, comparative biology and taxonomic classification.</title>
        <authorList>
            <person name="Goeker M."/>
        </authorList>
    </citation>
    <scope>NUCLEOTIDE SEQUENCE [LARGE SCALE GENOMIC DNA]</scope>
    <source>
        <strain evidence="2 3">DSM 17245</strain>
    </source>
</reference>
<dbReference type="InterPro" id="IPR014795">
    <property type="entry name" value="TacA_1-like"/>
</dbReference>
<evidence type="ECO:0000256" key="1">
    <source>
        <dbReference type="ARBA" id="ARBA00022649"/>
    </source>
</evidence>
<dbReference type="AlphaFoldDB" id="A0A7W9SGG0"/>
<protein>
    <submittedName>
        <fullName evidence="2">Uncharacterized protein (DUF1778 family)</fullName>
    </submittedName>
</protein>
<dbReference type="Gene3D" id="1.20.5.780">
    <property type="entry name" value="Single helix bin"/>
    <property type="match status" value="1"/>
</dbReference>
<keyword evidence="1" id="KW-1277">Toxin-antitoxin system</keyword>
<evidence type="ECO:0000313" key="2">
    <source>
        <dbReference type="EMBL" id="MBB6041728.1"/>
    </source>
</evidence>
<dbReference type="EMBL" id="JACHHH010000008">
    <property type="protein sequence ID" value="MBB6041728.1"/>
    <property type="molecule type" value="Genomic_DNA"/>
</dbReference>
<evidence type="ECO:0000313" key="3">
    <source>
        <dbReference type="Proteomes" id="UP000522163"/>
    </source>
</evidence>
<dbReference type="Proteomes" id="UP000522163">
    <property type="component" value="Unassembled WGS sequence"/>
</dbReference>
<accession>A0A7W9SGG0</accession>